<keyword evidence="5 7" id="KW-0964">Secreted</keyword>
<dbReference type="InterPro" id="IPR002371">
    <property type="entry name" value="FlgK"/>
</dbReference>
<dbReference type="PRINTS" id="PR01005">
    <property type="entry name" value="FLGHOOKAP1"/>
</dbReference>
<evidence type="ECO:0000259" key="9">
    <source>
        <dbReference type="Pfam" id="PF00460"/>
    </source>
</evidence>
<evidence type="ECO:0000256" key="8">
    <source>
        <dbReference type="SAM" id="Coils"/>
    </source>
</evidence>
<organism evidence="12 13">
    <name type="scientific">Paenibacillus lycopersici</name>
    <dbReference type="NCBI Taxonomy" id="2704462"/>
    <lineage>
        <taxon>Bacteria</taxon>
        <taxon>Bacillati</taxon>
        <taxon>Bacillota</taxon>
        <taxon>Bacilli</taxon>
        <taxon>Bacillales</taxon>
        <taxon>Paenibacillaceae</taxon>
        <taxon>Paenibacillus</taxon>
    </lineage>
</organism>
<dbReference type="PANTHER" id="PTHR30033:SF1">
    <property type="entry name" value="FLAGELLAR HOOK-ASSOCIATED PROTEIN 1"/>
    <property type="match status" value="1"/>
</dbReference>
<dbReference type="InterPro" id="IPR053927">
    <property type="entry name" value="FlgK_helical"/>
</dbReference>
<evidence type="ECO:0000313" key="13">
    <source>
        <dbReference type="Proteomes" id="UP000476064"/>
    </source>
</evidence>
<keyword evidence="12" id="KW-0969">Cilium</keyword>
<evidence type="ECO:0000256" key="7">
    <source>
        <dbReference type="RuleBase" id="RU362065"/>
    </source>
</evidence>
<feature type="coiled-coil region" evidence="8">
    <location>
        <begin position="190"/>
        <end position="217"/>
    </location>
</feature>
<keyword evidence="12" id="KW-0966">Cell projection</keyword>
<keyword evidence="12" id="KW-0282">Flagellum</keyword>
<evidence type="ECO:0000256" key="4">
    <source>
        <dbReference type="ARBA" id="ARBA00016244"/>
    </source>
</evidence>
<feature type="domain" description="Flagellar basal-body/hook protein C-terminal" evidence="10">
    <location>
        <begin position="464"/>
        <end position="503"/>
    </location>
</feature>
<dbReference type="KEGG" id="plyc:GXP70_28195"/>
<dbReference type="Pfam" id="PF22638">
    <property type="entry name" value="FlgK_D1"/>
    <property type="match status" value="1"/>
</dbReference>
<keyword evidence="6 7" id="KW-0975">Bacterial flagellum</keyword>
<dbReference type="NCBIfam" id="TIGR02492">
    <property type="entry name" value="flgK_ends"/>
    <property type="match status" value="1"/>
</dbReference>
<name>A0A6C0G5L9_9BACL</name>
<protein>
    <recommendedName>
        <fullName evidence="4 7">Flagellar hook-associated protein 1</fullName>
        <shortName evidence="7">HAP1</shortName>
    </recommendedName>
</protein>
<dbReference type="GO" id="GO:0009424">
    <property type="term" value="C:bacterial-type flagellum hook"/>
    <property type="evidence" value="ECO:0007669"/>
    <property type="project" value="UniProtKB-UniRule"/>
</dbReference>
<dbReference type="Proteomes" id="UP000476064">
    <property type="component" value="Chromosome"/>
</dbReference>
<evidence type="ECO:0000256" key="1">
    <source>
        <dbReference type="ARBA" id="ARBA00004365"/>
    </source>
</evidence>
<keyword evidence="8" id="KW-0175">Coiled coil</keyword>
<keyword evidence="13" id="KW-1185">Reference proteome</keyword>
<dbReference type="RefSeq" id="WP_162359999.1">
    <property type="nucleotide sequence ID" value="NZ_CP048209.1"/>
</dbReference>
<reference evidence="12 13" key="1">
    <citation type="submission" date="2020-01" db="EMBL/GenBank/DDBJ databases">
        <title>Paenibacillus sp. nov., isolated from tomato rhizosphere.</title>
        <authorList>
            <person name="Weon H.-Y."/>
            <person name="Lee S.A."/>
        </authorList>
    </citation>
    <scope>NUCLEOTIDE SEQUENCE [LARGE SCALE GENOMIC DNA]</scope>
    <source>
        <strain evidence="12 13">12200R-189</strain>
    </source>
</reference>
<evidence type="ECO:0000259" key="10">
    <source>
        <dbReference type="Pfam" id="PF06429"/>
    </source>
</evidence>
<dbReference type="GO" id="GO:0005576">
    <property type="term" value="C:extracellular region"/>
    <property type="evidence" value="ECO:0007669"/>
    <property type="project" value="UniProtKB-SubCell"/>
</dbReference>
<evidence type="ECO:0000313" key="12">
    <source>
        <dbReference type="EMBL" id="QHT63451.1"/>
    </source>
</evidence>
<dbReference type="InterPro" id="IPR010930">
    <property type="entry name" value="Flg_bb/hook_C_dom"/>
</dbReference>
<dbReference type="GO" id="GO:0005198">
    <property type="term" value="F:structural molecule activity"/>
    <property type="evidence" value="ECO:0007669"/>
    <property type="project" value="UniProtKB-UniRule"/>
</dbReference>
<proteinExistence type="inferred from homology"/>
<evidence type="ECO:0000256" key="5">
    <source>
        <dbReference type="ARBA" id="ARBA00022525"/>
    </source>
</evidence>
<dbReference type="Pfam" id="PF00460">
    <property type="entry name" value="Flg_bb_rod"/>
    <property type="match status" value="1"/>
</dbReference>
<gene>
    <name evidence="7 12" type="primary">flgK</name>
    <name evidence="12" type="ORF">GXP70_28195</name>
</gene>
<dbReference type="EMBL" id="CP048209">
    <property type="protein sequence ID" value="QHT63451.1"/>
    <property type="molecule type" value="Genomic_DNA"/>
</dbReference>
<sequence>MTSTFHSLETAKRSLFAQQTTINTIGHNIANANTEGYSRQRVTLTTSRPMEAFGMNRSVAAGQLGTGVEATAITRVRTAFLDDQYRNQNKFVGSWSVQADTLSKLEAIVNEPSDSGIRSVMDKFYQAWSDLSKDPENVTGRKIVRETALALTDAFNQTSKQLQDLSADLTSSIDVKATEVNSYLDTIASLNTEIRRIESLGDDANDLQDQRDLLVDKLSQIVNVQVTKTPDGYTVAMGDTNLVNGGTATPVTSATLEAAYQRGQLNSGEVYGMFVSRDVYVADYQKQLDTLANTLANGDIEVTIPAGSVLPGTTTPLATATTMTVKGINGLHKLGYTMDDPATAATDFFTFDSSASGITAASIRLNPVIAGDTNKIATSMRTINAAGTDTVVKGNNSLALLMSELGEVKFKFDQSATGNGISEATINNFYSSMVGALGVQSQEAQRQYANSAAQLDQVESTRQSVSGVSLDEEMSDLVKFQHAYSAAARFMTTFDQMLEKLINGTGVVGR</sequence>
<dbReference type="SUPFAM" id="SSF64518">
    <property type="entry name" value="Phase 1 flagellin"/>
    <property type="match status" value="1"/>
</dbReference>
<dbReference type="PANTHER" id="PTHR30033">
    <property type="entry name" value="FLAGELLAR HOOK-ASSOCIATED PROTEIN 1"/>
    <property type="match status" value="1"/>
</dbReference>
<evidence type="ECO:0000256" key="2">
    <source>
        <dbReference type="ARBA" id="ARBA00004613"/>
    </source>
</evidence>
<evidence type="ECO:0000256" key="3">
    <source>
        <dbReference type="ARBA" id="ARBA00009677"/>
    </source>
</evidence>
<dbReference type="Pfam" id="PF06429">
    <property type="entry name" value="Flg_bbr_C"/>
    <property type="match status" value="1"/>
</dbReference>
<evidence type="ECO:0000256" key="6">
    <source>
        <dbReference type="ARBA" id="ARBA00023143"/>
    </source>
</evidence>
<evidence type="ECO:0000259" key="11">
    <source>
        <dbReference type="Pfam" id="PF22638"/>
    </source>
</evidence>
<comment type="subcellular location">
    <subcellularLocation>
        <location evidence="1 7">Bacterial flagellum</location>
    </subcellularLocation>
    <subcellularLocation>
        <location evidence="2 7">Secreted</location>
    </subcellularLocation>
</comment>
<dbReference type="AlphaFoldDB" id="A0A6C0G5L9"/>
<comment type="similarity">
    <text evidence="3 7">Belongs to the flagella basal body rod proteins family.</text>
</comment>
<feature type="domain" description="Flagellar hook-associated protein FlgK helical" evidence="11">
    <location>
        <begin position="102"/>
        <end position="297"/>
    </location>
</feature>
<dbReference type="GO" id="GO:0044780">
    <property type="term" value="P:bacterial-type flagellum assembly"/>
    <property type="evidence" value="ECO:0007669"/>
    <property type="project" value="InterPro"/>
</dbReference>
<feature type="domain" description="Flagellar basal body rod protein N-terminal" evidence="9">
    <location>
        <begin position="8"/>
        <end position="37"/>
    </location>
</feature>
<dbReference type="InterPro" id="IPR001444">
    <property type="entry name" value="Flag_bb_rod_N"/>
</dbReference>
<accession>A0A6C0G5L9</accession>